<dbReference type="EMBL" id="MZMT01000049">
    <property type="protein sequence ID" value="PIO43091.1"/>
    <property type="molecule type" value="Genomic_DNA"/>
</dbReference>
<feature type="domain" description="SnoaL-like" evidence="1">
    <location>
        <begin position="6"/>
        <end position="113"/>
    </location>
</feature>
<dbReference type="OrthoDB" id="6657864at2"/>
<dbReference type="Pfam" id="PF12680">
    <property type="entry name" value="SnoaL_2"/>
    <property type="match status" value="1"/>
</dbReference>
<dbReference type="Gene3D" id="3.10.450.50">
    <property type="match status" value="1"/>
</dbReference>
<keyword evidence="2" id="KW-0413">Isomerase</keyword>
<dbReference type="GO" id="GO:0016853">
    <property type="term" value="F:isomerase activity"/>
    <property type="evidence" value="ECO:0007669"/>
    <property type="project" value="UniProtKB-KW"/>
</dbReference>
<accession>A0A2N9VUC3</accession>
<protein>
    <submittedName>
        <fullName evidence="2">Ketosteroid isomerase</fullName>
    </submittedName>
</protein>
<dbReference type="PANTHER" id="PTHR41252:SF1">
    <property type="entry name" value="BLR2505 PROTEIN"/>
    <property type="match status" value="1"/>
</dbReference>
<evidence type="ECO:0000313" key="3">
    <source>
        <dbReference type="Proteomes" id="UP000232163"/>
    </source>
</evidence>
<organism evidence="2 3">
    <name type="scientific">Phyllobacterium zundukense</name>
    <dbReference type="NCBI Taxonomy" id="1867719"/>
    <lineage>
        <taxon>Bacteria</taxon>
        <taxon>Pseudomonadati</taxon>
        <taxon>Pseudomonadota</taxon>
        <taxon>Alphaproteobacteria</taxon>
        <taxon>Hyphomicrobiales</taxon>
        <taxon>Phyllobacteriaceae</taxon>
        <taxon>Phyllobacterium</taxon>
    </lineage>
</organism>
<evidence type="ECO:0000259" key="1">
    <source>
        <dbReference type="Pfam" id="PF12680"/>
    </source>
</evidence>
<keyword evidence="3" id="KW-1185">Reference proteome</keyword>
<dbReference type="PANTHER" id="PTHR41252">
    <property type="entry name" value="BLR2505 PROTEIN"/>
    <property type="match status" value="1"/>
</dbReference>
<dbReference type="InterPro" id="IPR032710">
    <property type="entry name" value="NTF2-like_dom_sf"/>
</dbReference>
<dbReference type="SUPFAM" id="SSF54427">
    <property type="entry name" value="NTF2-like"/>
    <property type="match status" value="1"/>
</dbReference>
<proteinExistence type="predicted"/>
<comment type="caution">
    <text evidence="2">The sequence shown here is derived from an EMBL/GenBank/DDBJ whole genome shotgun (WGS) entry which is preliminary data.</text>
</comment>
<dbReference type="InterPro" id="IPR037401">
    <property type="entry name" value="SnoaL-like"/>
</dbReference>
<gene>
    <name evidence="2" type="ORF">B5P45_19820</name>
</gene>
<sequence>MNKQEVTALFAHLEQGDGEKFFEQVADDVDWTVEGTHPLAGHYNSKQDFLAGTFTKLGRVLPEGTQLTVKNVLMDGDWAIVELRSMARAQNGMRFDNRYCWVCRFAGNRIVEVRAYLDSWLVGEFFRQNPID</sequence>
<dbReference type="Proteomes" id="UP000232163">
    <property type="component" value="Unassembled WGS sequence"/>
</dbReference>
<name>A0A2N9VUC3_9HYPH</name>
<evidence type="ECO:0000313" key="2">
    <source>
        <dbReference type="EMBL" id="PIO43091.1"/>
    </source>
</evidence>
<dbReference type="AlphaFoldDB" id="A0A2N9VUC3"/>
<reference evidence="3" key="1">
    <citation type="journal article" date="2017" name="Int J Environ Stud">
        <title>Does the Miocene-Pliocene relict legume Oxytropis triphylla form nitrogen-fixing nodules with a combination of bacterial strains?</title>
        <authorList>
            <person name="Safronova V."/>
            <person name="Belimov A."/>
            <person name="Sazanova A."/>
            <person name="Kuznetsova I."/>
            <person name="Popova J."/>
            <person name="Andronov E."/>
            <person name="Verkhozina A."/>
            <person name="Tikhonovich I."/>
        </authorList>
    </citation>
    <scope>NUCLEOTIDE SEQUENCE [LARGE SCALE GENOMIC DNA]</scope>
    <source>
        <strain evidence="3">Tri-38</strain>
    </source>
</reference>